<proteinExistence type="predicted"/>
<dbReference type="RefSeq" id="WP_110271577.1">
    <property type="nucleotide sequence ID" value="NZ_CP029289.2"/>
</dbReference>
<dbReference type="Proteomes" id="UP000248044">
    <property type="component" value="Chromosome"/>
</dbReference>
<dbReference type="OrthoDB" id="51502at2157"/>
<name>A0A2U9II40_9CREN</name>
<dbReference type="KEGG" id="abri:DFR85_15010"/>
<evidence type="ECO:0000313" key="2">
    <source>
        <dbReference type="EMBL" id="AWR95699.1"/>
    </source>
</evidence>
<evidence type="ECO:0000313" key="3">
    <source>
        <dbReference type="Proteomes" id="UP000248044"/>
    </source>
</evidence>
<accession>A0A2U9II40</accession>
<reference evidence="2 3" key="1">
    <citation type="submission" date="2018-05" db="EMBL/GenBank/DDBJ databases">
        <title>Complete Genome Sequences of Extremely Thermoacidophilic, Metal-Mobilizing Type-Strain Members of the Archaeal Family Sulfolobaceae: Acidianus brierleyi DSM-1651T, Acidianus sulfidivorans DSM-18786T, Metallosphaera hakonensis DSM-7519T, and Metallosphaera prunae DSM-10039T.</title>
        <authorList>
            <person name="Counts J.A."/>
            <person name="Kelly R.M."/>
        </authorList>
    </citation>
    <scope>NUCLEOTIDE SEQUENCE [LARGE SCALE GENOMIC DNA]</scope>
    <source>
        <strain evidence="2 3">DSM 1651</strain>
    </source>
</reference>
<dbReference type="GeneID" id="36833492"/>
<protein>
    <recommendedName>
        <fullName evidence="1">HTH bat-type domain-containing protein</fullName>
    </recommendedName>
</protein>
<sequence length="222" mass="25454">MDKLKYYFSIKLKHLDCWSTHTPFSYSDFLLSEQNGLGILKAKRLAIITDNEPKKVIKNVLSKDDSIIDYEIDNLSDSNRMKIFSIEMVQKEERTVLSKLMNLDINLLSSKILDGIETYEFISSKETANNIRSSFASDNVKIISLSYMKINNEIIMKLLSRGVTDVMLTEKQKAIIKRAKDLGYFNVPRNIDLEDLAEEFGISKMGASLLLRNTIKKLLDIL</sequence>
<dbReference type="PANTHER" id="PTHR34236">
    <property type="entry name" value="DIMETHYL SULFOXIDE REDUCTASE TRANSCRIPTIONAL ACTIVATOR"/>
    <property type="match status" value="1"/>
</dbReference>
<dbReference type="PANTHER" id="PTHR34236:SF1">
    <property type="entry name" value="DIMETHYL SULFOXIDE REDUCTASE TRANSCRIPTIONAL ACTIVATOR"/>
    <property type="match status" value="1"/>
</dbReference>
<keyword evidence="3" id="KW-1185">Reference proteome</keyword>
<evidence type="ECO:0000259" key="1">
    <source>
        <dbReference type="Pfam" id="PF04967"/>
    </source>
</evidence>
<organism evidence="2 3">
    <name type="scientific">Acidianus brierleyi</name>
    <dbReference type="NCBI Taxonomy" id="41673"/>
    <lineage>
        <taxon>Archaea</taxon>
        <taxon>Thermoproteota</taxon>
        <taxon>Thermoprotei</taxon>
        <taxon>Sulfolobales</taxon>
        <taxon>Sulfolobaceae</taxon>
        <taxon>Acidianus</taxon>
    </lineage>
</organism>
<feature type="domain" description="HTH bat-type" evidence="1">
    <location>
        <begin position="168"/>
        <end position="219"/>
    </location>
</feature>
<dbReference type="AlphaFoldDB" id="A0A2U9II40"/>
<gene>
    <name evidence="2" type="ORF">DFR85_15010</name>
</gene>
<dbReference type="InterPro" id="IPR007050">
    <property type="entry name" value="HTH_bacterioopsin"/>
</dbReference>
<dbReference type="Pfam" id="PF04967">
    <property type="entry name" value="HTH_10"/>
    <property type="match status" value="1"/>
</dbReference>
<dbReference type="EMBL" id="CP029289">
    <property type="protein sequence ID" value="AWR95699.1"/>
    <property type="molecule type" value="Genomic_DNA"/>
</dbReference>